<name>S7UHF6_DESML</name>
<evidence type="ECO:0000313" key="2">
    <source>
        <dbReference type="EMBL" id="EPR33269.1"/>
    </source>
</evidence>
<feature type="compositionally biased region" description="Acidic residues" evidence="1">
    <location>
        <begin position="108"/>
        <end position="138"/>
    </location>
</feature>
<gene>
    <name evidence="2" type="ORF">dsmv_3525</name>
</gene>
<proteinExistence type="predicted"/>
<accession>S7UHF6</accession>
<dbReference type="AlphaFoldDB" id="S7UHF6"/>
<organism evidence="2 3">
    <name type="scientific">Desulfococcus multivorans DSM 2059</name>
    <dbReference type="NCBI Taxonomy" id="1121405"/>
    <lineage>
        <taxon>Bacteria</taxon>
        <taxon>Pseudomonadati</taxon>
        <taxon>Thermodesulfobacteriota</taxon>
        <taxon>Desulfobacteria</taxon>
        <taxon>Desulfobacterales</taxon>
        <taxon>Desulfococcaceae</taxon>
        <taxon>Desulfococcus</taxon>
    </lineage>
</organism>
<dbReference type="OrthoDB" id="5420426at2"/>
<evidence type="ECO:0000313" key="3">
    <source>
        <dbReference type="Proteomes" id="UP000014977"/>
    </source>
</evidence>
<protein>
    <submittedName>
        <fullName evidence="2">Uncharacterized protein</fullName>
    </submittedName>
</protein>
<sequence>MKQKYVIIKNDEKNTLLLQEHAELDKELLSLLCEETYPGDMIAEAVGLGREALMARLRTRNMYPPSMYLDQIAQQVMELYATKGASSAEVLFDDVELIVKDREEAEALAMEEDSADLDDLLDDEDDENLDDDFGDDDGINISSSTSLKIADDDSLDIDDDA</sequence>
<feature type="region of interest" description="Disordered" evidence="1">
    <location>
        <begin position="108"/>
        <end position="144"/>
    </location>
</feature>
<evidence type="ECO:0000256" key="1">
    <source>
        <dbReference type="SAM" id="MobiDB-lite"/>
    </source>
</evidence>
<keyword evidence="3" id="KW-1185">Reference proteome</keyword>
<comment type="caution">
    <text evidence="2">The sequence shown here is derived from an EMBL/GenBank/DDBJ whole genome shotgun (WGS) entry which is preliminary data.</text>
</comment>
<reference evidence="2 3" key="1">
    <citation type="journal article" date="2013" name="Genome Announc.">
        <title>Draft genome sequences for three mercury-methylating, sulfate-reducing bacteria.</title>
        <authorList>
            <person name="Brown S.D."/>
            <person name="Hurt R.A.Jr."/>
            <person name="Gilmour C.C."/>
            <person name="Elias D.A."/>
        </authorList>
    </citation>
    <scope>NUCLEOTIDE SEQUENCE [LARGE SCALE GENOMIC DNA]</scope>
    <source>
        <strain evidence="2 3">DSM 2059</strain>
    </source>
</reference>
<dbReference type="RefSeq" id="WP_020878681.1">
    <property type="nucleotide sequence ID" value="NZ_ATHJ01000128.1"/>
</dbReference>
<dbReference type="EMBL" id="ATHJ01000128">
    <property type="protein sequence ID" value="EPR33269.1"/>
    <property type="molecule type" value="Genomic_DNA"/>
</dbReference>
<dbReference type="eggNOG" id="ENOG5031V1F">
    <property type="taxonomic scope" value="Bacteria"/>
</dbReference>
<dbReference type="Proteomes" id="UP000014977">
    <property type="component" value="Unassembled WGS sequence"/>
</dbReference>